<protein>
    <submittedName>
        <fullName evidence="1">Uncharacterized protein</fullName>
    </submittedName>
</protein>
<sequence length="440" mass="50607">MPGCVVFHQKERRAAVMRCRRRMLKMQRGAKCCLMRSLAVPLFVLWISVPPLLYILNNPPSLPRDFSLNPPPESSCEVPGPRFALEDSGFRIGACRPECFPRVKGLCISSSQVEYCKITEEEEDIASTETIYPSTDEKNLLLPKCLKMPNFMRFSGERLTLPVMPSVCGQEKKGIPGLSLVADQRYLPYKKPNPHHEAEKIIPALLFLQHYEQSNHTLYWFSRPDEISEWGKGLLEAFSMQTNVKYVEFPDKKNGTVCFEDAIVFSAGTSLHYVPDYDTNDWLRQHILQYCSIPIVNASWPPRKAAILDRISGSRKLQNIHVVREVAEEDLLVVPHGSQNVNLLFARKGAVVIEIFPYLYYTTALKNYTHAAQLHVYSLLGDIPNKSFVLHPLSIVGWDFCFEKFRWCKYYSRKQVVHADIEGLKKLLYQINEDSSRWRM</sequence>
<reference evidence="1" key="1">
    <citation type="submission" date="2010-04" db="EMBL/GenBank/DDBJ databases">
        <authorList>
            <person name="Reid K.E."/>
            <person name="Liao N."/>
            <person name="Chan S."/>
            <person name="Docking R."/>
            <person name="Taylor G."/>
            <person name="Moore R."/>
            <person name="Mayo M."/>
            <person name="Munro S."/>
            <person name="King J."/>
            <person name="Yanchuk A."/>
            <person name="Holt R."/>
            <person name="Jones S."/>
            <person name="Marra M."/>
            <person name="Ritland C.E."/>
            <person name="Ritland K."/>
            <person name="Bohlmann J."/>
        </authorList>
    </citation>
    <scope>NUCLEOTIDE SEQUENCE</scope>
    <source>
        <tissue evidence="1">Bud</tissue>
    </source>
</reference>
<accession>D5A9L4</accession>
<organism evidence="1">
    <name type="scientific">Picea sitchensis</name>
    <name type="common">Sitka spruce</name>
    <name type="synonym">Pinus sitchensis</name>
    <dbReference type="NCBI Taxonomy" id="3332"/>
    <lineage>
        <taxon>Eukaryota</taxon>
        <taxon>Viridiplantae</taxon>
        <taxon>Streptophyta</taxon>
        <taxon>Embryophyta</taxon>
        <taxon>Tracheophyta</taxon>
        <taxon>Spermatophyta</taxon>
        <taxon>Pinopsida</taxon>
        <taxon>Pinidae</taxon>
        <taxon>Conifers I</taxon>
        <taxon>Pinales</taxon>
        <taxon>Pinaceae</taxon>
        <taxon>Picea</taxon>
    </lineage>
</organism>
<name>D5A9L4_PICSI</name>
<proteinExistence type="evidence at transcript level"/>
<dbReference type="AlphaFoldDB" id="D5A9L4"/>
<evidence type="ECO:0000313" key="1">
    <source>
        <dbReference type="EMBL" id="ADE76233.1"/>
    </source>
</evidence>
<dbReference type="EMBL" id="BT122886">
    <property type="protein sequence ID" value="ADE76233.1"/>
    <property type="molecule type" value="mRNA"/>
</dbReference>